<dbReference type="AlphaFoldDB" id="A0A226D8S6"/>
<reference evidence="1 2" key="1">
    <citation type="submission" date="2015-12" db="EMBL/GenBank/DDBJ databases">
        <title>The genome of Folsomia candida.</title>
        <authorList>
            <person name="Faddeeva A."/>
            <person name="Derks M.F."/>
            <person name="Anvar Y."/>
            <person name="Smit S."/>
            <person name="Van Straalen N."/>
            <person name="Roelofs D."/>
        </authorList>
    </citation>
    <scope>NUCLEOTIDE SEQUENCE [LARGE SCALE GENOMIC DNA]</scope>
    <source>
        <strain evidence="1 2">VU population</strain>
        <tissue evidence="1">Whole body</tissue>
    </source>
</reference>
<accession>A0A226D8S6</accession>
<dbReference type="OMA" id="ECILHIS"/>
<evidence type="ECO:0000313" key="1">
    <source>
        <dbReference type="EMBL" id="OXA41952.1"/>
    </source>
</evidence>
<proteinExistence type="predicted"/>
<name>A0A226D8S6_FOLCA</name>
<comment type="caution">
    <text evidence="1">The sequence shown here is derived from an EMBL/GenBank/DDBJ whole genome shotgun (WGS) entry which is preliminary data.</text>
</comment>
<gene>
    <name evidence="1" type="ORF">Fcan01_23284</name>
</gene>
<sequence length="632" mass="71191">MDGLQQSSFLKKRDVVDQFTSDENTTNIENAVSFILSKLSIEVFDIRNSSLEELRRSVTNLQYRYDERWKAASRNLKAETLIGWSLSSSCQICRWKLQEGGLPQICRGRPNLPFNQQSARTQRRAAADLSSAEGNNPNKILRAAQIAAKRSGKKDLAVIISETLRSPARPSKIRRKLFSNPVEMAKFSPEEALSLILDLSLSKEQYTVIRNSAKLKGADIYPSYNQVRNAKGNCRPDSDSIQVTETMAQVSLQGVLNHTAKRIVHLQRECIIADMGGEFTRTLEANLVCSWGFDGSSGHSDYAQKFISAGSQESETLVRTEKASMDSQISNLQTTEILLQDDTTLIVHFSLFMTLIDGKVLNYITGTKSMQTCPLCRATPKLFNDLSNIGKDVFEPEPESLQYGNIPLHAWIRLFECLLHISYKINHRKWQARTTHEKLEVQSRKKELGLNVDLPKPGGSGTTNDGNTARRAFEDAEVLANILRIDTQLIKNFHIILIALSCQFPLDPVKFGNLARTTAQLYVEIYPWYPMPATVHNILIHGPQVILNSLLPVGMLGEDAAESRNKYYKTFRLSHSRKFSRAANLNDVFMRSMDTSDPIISSLSLNSRICKRKRLAIPKEVVDLPAGHERRF</sequence>
<dbReference type="Proteomes" id="UP000198287">
    <property type="component" value="Unassembled WGS sequence"/>
</dbReference>
<organism evidence="1 2">
    <name type="scientific">Folsomia candida</name>
    <name type="common">Springtail</name>
    <dbReference type="NCBI Taxonomy" id="158441"/>
    <lineage>
        <taxon>Eukaryota</taxon>
        <taxon>Metazoa</taxon>
        <taxon>Ecdysozoa</taxon>
        <taxon>Arthropoda</taxon>
        <taxon>Hexapoda</taxon>
        <taxon>Collembola</taxon>
        <taxon>Entomobryomorpha</taxon>
        <taxon>Isotomoidea</taxon>
        <taxon>Isotomidae</taxon>
        <taxon>Proisotominae</taxon>
        <taxon>Folsomia</taxon>
    </lineage>
</organism>
<evidence type="ECO:0000313" key="2">
    <source>
        <dbReference type="Proteomes" id="UP000198287"/>
    </source>
</evidence>
<protein>
    <submittedName>
        <fullName evidence="1">Uncharacterized protein</fullName>
    </submittedName>
</protein>
<dbReference type="EMBL" id="LNIX01000027">
    <property type="protein sequence ID" value="OXA41952.1"/>
    <property type="molecule type" value="Genomic_DNA"/>
</dbReference>
<keyword evidence="2" id="KW-1185">Reference proteome</keyword>